<name>A0ABD2PWZ3_9PLAT</name>
<keyword evidence="1" id="KW-0677">Repeat</keyword>
<evidence type="ECO:0000256" key="3">
    <source>
        <dbReference type="PROSITE-ProRule" id="PRU00023"/>
    </source>
</evidence>
<gene>
    <name evidence="5" type="primary">ANK2_12</name>
    <name evidence="5" type="ORF">Ciccas_010467</name>
</gene>
<dbReference type="PANTHER" id="PTHR24198:SF165">
    <property type="entry name" value="ANKYRIN REPEAT-CONTAINING PROTEIN-RELATED"/>
    <property type="match status" value="1"/>
</dbReference>
<dbReference type="InterPro" id="IPR036770">
    <property type="entry name" value="Ankyrin_rpt-contain_sf"/>
</dbReference>
<dbReference type="Pfam" id="PF12796">
    <property type="entry name" value="Ank_2"/>
    <property type="match status" value="4"/>
</dbReference>
<feature type="repeat" description="ANK" evidence="3">
    <location>
        <begin position="616"/>
        <end position="657"/>
    </location>
</feature>
<keyword evidence="2 3" id="KW-0040">ANK repeat</keyword>
<dbReference type="SMART" id="SM00248">
    <property type="entry name" value="ANK"/>
    <property type="match status" value="13"/>
</dbReference>
<feature type="repeat" description="ANK" evidence="3">
    <location>
        <begin position="439"/>
        <end position="471"/>
    </location>
</feature>
<dbReference type="SUPFAM" id="SSF48403">
    <property type="entry name" value="Ankyrin repeat"/>
    <property type="match status" value="3"/>
</dbReference>
<evidence type="ECO:0000256" key="4">
    <source>
        <dbReference type="SAM" id="MobiDB-lite"/>
    </source>
</evidence>
<dbReference type="Gene3D" id="1.25.40.20">
    <property type="entry name" value="Ankyrin repeat-containing domain"/>
    <property type="match status" value="5"/>
</dbReference>
<dbReference type="PANTHER" id="PTHR24198">
    <property type="entry name" value="ANKYRIN REPEAT AND PROTEIN KINASE DOMAIN-CONTAINING PROTEIN"/>
    <property type="match status" value="1"/>
</dbReference>
<evidence type="ECO:0000313" key="5">
    <source>
        <dbReference type="EMBL" id="KAL3310961.1"/>
    </source>
</evidence>
<comment type="caution">
    <text evidence="5">The sequence shown here is derived from an EMBL/GenBank/DDBJ whole genome shotgun (WGS) entry which is preliminary data.</text>
</comment>
<evidence type="ECO:0000256" key="2">
    <source>
        <dbReference type="ARBA" id="ARBA00023043"/>
    </source>
</evidence>
<dbReference type="PROSITE" id="PS50297">
    <property type="entry name" value="ANK_REP_REGION"/>
    <property type="match status" value="9"/>
</dbReference>
<feature type="region of interest" description="Disordered" evidence="4">
    <location>
        <begin position="19"/>
        <end position="38"/>
    </location>
</feature>
<evidence type="ECO:0000313" key="6">
    <source>
        <dbReference type="Proteomes" id="UP001626550"/>
    </source>
</evidence>
<evidence type="ECO:0000256" key="1">
    <source>
        <dbReference type="ARBA" id="ARBA00022737"/>
    </source>
</evidence>
<protein>
    <submittedName>
        <fullName evidence="5">Ankyrin-2</fullName>
    </submittedName>
</protein>
<keyword evidence="6" id="KW-1185">Reference proteome</keyword>
<feature type="repeat" description="ANK" evidence="3">
    <location>
        <begin position="506"/>
        <end position="539"/>
    </location>
</feature>
<dbReference type="InterPro" id="IPR002110">
    <property type="entry name" value="Ankyrin_rpt"/>
</dbReference>
<accession>A0ABD2PWZ3</accession>
<proteinExistence type="predicted"/>
<feature type="repeat" description="ANK" evidence="3">
    <location>
        <begin position="332"/>
        <end position="355"/>
    </location>
</feature>
<dbReference type="Proteomes" id="UP001626550">
    <property type="component" value="Unassembled WGS sequence"/>
</dbReference>
<feature type="non-terminal residue" evidence="5">
    <location>
        <position position="658"/>
    </location>
</feature>
<reference evidence="5 6" key="1">
    <citation type="submission" date="2024-11" db="EMBL/GenBank/DDBJ databases">
        <title>Adaptive evolution of stress response genes in parasites aligns with host niche diversity.</title>
        <authorList>
            <person name="Hahn C."/>
            <person name="Resl P."/>
        </authorList>
    </citation>
    <scope>NUCLEOTIDE SEQUENCE [LARGE SCALE GENOMIC DNA]</scope>
    <source>
        <strain evidence="5">EGGRZ-B1_66</strain>
        <tissue evidence="5">Body</tissue>
    </source>
</reference>
<dbReference type="PRINTS" id="PR01415">
    <property type="entry name" value="ANKYRIN"/>
</dbReference>
<feature type="repeat" description="ANK" evidence="3">
    <location>
        <begin position="367"/>
        <end position="399"/>
    </location>
</feature>
<dbReference type="PROSITE" id="PS50088">
    <property type="entry name" value="ANK_REPEAT"/>
    <property type="match status" value="9"/>
</dbReference>
<feature type="repeat" description="ANK" evidence="3">
    <location>
        <begin position="159"/>
        <end position="191"/>
    </location>
</feature>
<dbReference type="EMBL" id="JBJKFK010002537">
    <property type="protein sequence ID" value="KAL3310961.1"/>
    <property type="molecule type" value="Genomic_DNA"/>
</dbReference>
<feature type="repeat" description="ANK" evidence="3">
    <location>
        <begin position="266"/>
        <end position="298"/>
    </location>
</feature>
<sequence length="658" mass="72362">MSEDLEEISLEDAKLLSTTKRRRFSRSRHEKSSSSSGFGNSIGSFANLATQLVRAPTNQEATEELIEEYSTDNMIQLARQGNWTKIERVLKRFKNNSIQRIASAGKKRRKKTDLKVRVPQIKCKKTEETLLMLACKDCATAVIEILVELHAGINDRSRNGASALHYAAMYAREDSVKFLLTSGANANLIGFDERDLPLHSSCRRTLHAHAIVEVLCRAYPEGRLVENAKGFLPIHLAAQNRNNLAIIVLLSSCPESQLSAYLHLSNGDSTLHITARQKDASTMKTVLEKKADPNALNNDQETALHICARLGFLCGVKLLQAFNADAGLKDLEERTALHFAASEGHTEIVEYIIEKFPSCDILARDRQGNSLIHVAASRGHQETALTLLKKGVPLHTPNMFGGSLGALEGGCTMEVFGEAQVRVFGVDRPSLRPGGPAKYGSVCLHAACEMGHVQMVRTLLARKANVNARNKAGFTPLHVAVERIRPAVVELLLGNKAQVNTRTSKDGRSALHIAACIGRGERSAEMLIKSGADVNQRMQNGETALHLASRVANLRMVETLLREDADIQLVCEGGNNALHIAVRYCNHSIVQLLINYAKNHLNESELLVFINQKNKEGETALHFAAELTHNLAHCPFEDTDMIKTLLKLGADINTQTLI</sequence>
<organism evidence="5 6">
    <name type="scientific">Cichlidogyrus casuarinus</name>
    <dbReference type="NCBI Taxonomy" id="1844966"/>
    <lineage>
        <taxon>Eukaryota</taxon>
        <taxon>Metazoa</taxon>
        <taxon>Spiralia</taxon>
        <taxon>Lophotrochozoa</taxon>
        <taxon>Platyhelminthes</taxon>
        <taxon>Monogenea</taxon>
        <taxon>Monopisthocotylea</taxon>
        <taxon>Dactylogyridea</taxon>
        <taxon>Ancyrocephalidae</taxon>
        <taxon>Cichlidogyrus</taxon>
    </lineage>
</organism>
<dbReference type="Pfam" id="PF00023">
    <property type="entry name" value="Ank"/>
    <property type="match status" value="1"/>
</dbReference>
<dbReference type="AlphaFoldDB" id="A0ABD2PWZ3"/>
<feature type="repeat" description="ANK" evidence="3">
    <location>
        <begin position="540"/>
        <end position="572"/>
    </location>
</feature>
<feature type="repeat" description="ANK" evidence="3">
    <location>
        <begin position="472"/>
        <end position="504"/>
    </location>
</feature>
<feature type="compositionally biased region" description="Basic residues" evidence="4">
    <location>
        <begin position="19"/>
        <end position="29"/>
    </location>
</feature>